<evidence type="ECO:0000256" key="2">
    <source>
        <dbReference type="ARBA" id="ARBA00022801"/>
    </source>
</evidence>
<evidence type="ECO:0000256" key="1">
    <source>
        <dbReference type="ARBA" id="ARBA00005953"/>
    </source>
</evidence>
<dbReference type="Gene3D" id="3.10.129.10">
    <property type="entry name" value="Hotdog Thioesterase"/>
    <property type="match status" value="1"/>
</dbReference>
<accession>A0ABT8VT35</accession>
<keyword evidence="2 3" id="KW-0378">Hydrolase</keyword>
<organism evidence="3 4">
    <name type="scientific">Wenyingzhuangia gilva</name>
    <dbReference type="NCBI Taxonomy" id="3057677"/>
    <lineage>
        <taxon>Bacteria</taxon>
        <taxon>Pseudomonadati</taxon>
        <taxon>Bacteroidota</taxon>
        <taxon>Flavobacteriia</taxon>
        <taxon>Flavobacteriales</taxon>
        <taxon>Flavobacteriaceae</taxon>
        <taxon>Wenyingzhuangia</taxon>
    </lineage>
</organism>
<dbReference type="CDD" id="cd00586">
    <property type="entry name" value="4HBT"/>
    <property type="match status" value="1"/>
</dbReference>
<dbReference type="NCBIfam" id="TIGR00051">
    <property type="entry name" value="YbgC/FadM family acyl-CoA thioesterase"/>
    <property type="match status" value="1"/>
</dbReference>
<name>A0ABT8VT35_9FLAO</name>
<evidence type="ECO:0000313" key="3">
    <source>
        <dbReference type="EMBL" id="MDO3695102.1"/>
    </source>
</evidence>
<comment type="caution">
    <text evidence="3">The sequence shown here is derived from an EMBL/GenBank/DDBJ whole genome shotgun (WGS) entry which is preliminary data.</text>
</comment>
<dbReference type="PANTHER" id="PTHR31793:SF27">
    <property type="entry name" value="NOVEL THIOESTERASE SUPERFAMILY DOMAIN AND SAPOSIN A-TYPE DOMAIN CONTAINING PROTEIN (0610012H03RIK)"/>
    <property type="match status" value="1"/>
</dbReference>
<reference evidence="3" key="1">
    <citation type="submission" date="2023-07" db="EMBL/GenBank/DDBJ databases">
        <title>Wenyingzhuangia sp. chi5 genome sequencing and assembly.</title>
        <authorList>
            <person name="Park S."/>
        </authorList>
    </citation>
    <scope>NUCLEOTIDE SEQUENCE</scope>
    <source>
        <strain evidence="3">Chi5</strain>
    </source>
</reference>
<dbReference type="PIRSF" id="PIRSF003230">
    <property type="entry name" value="YbgC"/>
    <property type="match status" value="1"/>
</dbReference>
<keyword evidence="4" id="KW-1185">Reference proteome</keyword>
<dbReference type="InterPro" id="IPR006684">
    <property type="entry name" value="YbgC/YbaW"/>
</dbReference>
<dbReference type="EMBL" id="JAUMIT010000004">
    <property type="protein sequence ID" value="MDO3695102.1"/>
    <property type="molecule type" value="Genomic_DNA"/>
</dbReference>
<dbReference type="GO" id="GO:0016787">
    <property type="term" value="F:hydrolase activity"/>
    <property type="evidence" value="ECO:0007669"/>
    <property type="project" value="UniProtKB-KW"/>
</dbReference>
<dbReference type="PANTHER" id="PTHR31793">
    <property type="entry name" value="4-HYDROXYBENZOYL-COA THIOESTERASE FAMILY MEMBER"/>
    <property type="match status" value="1"/>
</dbReference>
<dbReference type="Proteomes" id="UP001168642">
    <property type="component" value="Unassembled WGS sequence"/>
</dbReference>
<dbReference type="EC" id="3.1.2.-" evidence="3"/>
<evidence type="ECO:0000313" key="4">
    <source>
        <dbReference type="Proteomes" id="UP001168642"/>
    </source>
</evidence>
<dbReference type="Pfam" id="PF13279">
    <property type="entry name" value="4HBT_2"/>
    <property type="match status" value="1"/>
</dbReference>
<dbReference type="InterPro" id="IPR029069">
    <property type="entry name" value="HotDog_dom_sf"/>
</dbReference>
<dbReference type="SUPFAM" id="SSF54637">
    <property type="entry name" value="Thioesterase/thiol ester dehydrase-isomerase"/>
    <property type="match status" value="1"/>
</dbReference>
<gene>
    <name evidence="3" type="ORF">QVZ41_09625</name>
</gene>
<protein>
    <submittedName>
        <fullName evidence="3">Thioesterase family protein</fullName>
        <ecNumber evidence="3">3.1.2.-</ecNumber>
    </submittedName>
</protein>
<sequence>MFFLPNIKHILKQPMKPKTTELRVRYSETDQMQYVHHSNYAKYFEIARIEWLREAGISYKEMEEQGIMLPVVSLLTEFKKPAKYDDVLTIKTEIKQIPTAKIIFTYEIYNQKDELLTTGESTLVFVDMKKNRPMKCPENILAIILKHKD</sequence>
<proteinExistence type="inferred from homology"/>
<dbReference type="InterPro" id="IPR050563">
    <property type="entry name" value="4-hydroxybenzoyl-CoA_TE"/>
</dbReference>
<comment type="similarity">
    <text evidence="1">Belongs to the 4-hydroxybenzoyl-CoA thioesterase family.</text>
</comment>